<name>A0AAD1RXK2_PELCU</name>
<evidence type="ECO:0000256" key="2">
    <source>
        <dbReference type="SAM" id="Phobius"/>
    </source>
</evidence>
<feature type="region of interest" description="Disordered" evidence="1">
    <location>
        <begin position="345"/>
        <end position="407"/>
    </location>
</feature>
<organism evidence="4 5">
    <name type="scientific">Pelobates cultripes</name>
    <name type="common">Western spadefoot toad</name>
    <dbReference type="NCBI Taxonomy" id="61616"/>
    <lineage>
        <taxon>Eukaryota</taxon>
        <taxon>Metazoa</taxon>
        <taxon>Chordata</taxon>
        <taxon>Craniata</taxon>
        <taxon>Vertebrata</taxon>
        <taxon>Euteleostomi</taxon>
        <taxon>Amphibia</taxon>
        <taxon>Batrachia</taxon>
        <taxon>Anura</taxon>
        <taxon>Pelobatoidea</taxon>
        <taxon>Pelobatidae</taxon>
        <taxon>Pelobates</taxon>
    </lineage>
</organism>
<dbReference type="GO" id="GO:2001069">
    <property type="term" value="F:glycogen binding"/>
    <property type="evidence" value="ECO:0007669"/>
    <property type="project" value="TreeGrafter"/>
</dbReference>
<feature type="compositionally biased region" description="Basic and acidic residues" evidence="1">
    <location>
        <begin position="398"/>
        <end position="407"/>
    </location>
</feature>
<feature type="transmembrane region" description="Helical" evidence="2">
    <location>
        <begin position="1091"/>
        <end position="1109"/>
    </location>
</feature>
<feature type="compositionally biased region" description="Basic and acidic residues" evidence="1">
    <location>
        <begin position="1040"/>
        <end position="1050"/>
    </location>
</feature>
<keyword evidence="5" id="KW-1185">Reference proteome</keyword>
<evidence type="ECO:0000256" key="1">
    <source>
        <dbReference type="SAM" id="MobiDB-lite"/>
    </source>
</evidence>
<feature type="region of interest" description="Disordered" evidence="1">
    <location>
        <begin position="310"/>
        <end position="332"/>
    </location>
</feature>
<reference evidence="4" key="1">
    <citation type="submission" date="2022-03" db="EMBL/GenBank/DDBJ databases">
        <authorList>
            <person name="Alioto T."/>
            <person name="Alioto T."/>
            <person name="Gomez Garrido J."/>
        </authorList>
    </citation>
    <scope>NUCLEOTIDE SEQUENCE</scope>
</reference>
<dbReference type="InterPro" id="IPR005036">
    <property type="entry name" value="CBM21_dom"/>
</dbReference>
<dbReference type="InterPro" id="IPR038175">
    <property type="entry name" value="CBM21_dom_sf"/>
</dbReference>
<keyword evidence="2" id="KW-1133">Transmembrane helix</keyword>
<gene>
    <name evidence="4" type="ORF">PECUL_23A008741</name>
</gene>
<dbReference type="Pfam" id="PF03370">
    <property type="entry name" value="CBM_21"/>
    <property type="match status" value="1"/>
</dbReference>
<accession>A0AAD1RXK2</accession>
<dbReference type="GO" id="GO:0000164">
    <property type="term" value="C:protein phosphatase type 1 complex"/>
    <property type="evidence" value="ECO:0007669"/>
    <property type="project" value="TreeGrafter"/>
</dbReference>
<dbReference type="GO" id="GO:0005979">
    <property type="term" value="P:regulation of glycogen biosynthetic process"/>
    <property type="evidence" value="ECO:0007669"/>
    <property type="project" value="TreeGrafter"/>
</dbReference>
<dbReference type="Proteomes" id="UP001295444">
    <property type="component" value="Chromosome 03"/>
</dbReference>
<dbReference type="GO" id="GO:0008157">
    <property type="term" value="F:protein phosphatase 1 binding"/>
    <property type="evidence" value="ECO:0007669"/>
    <property type="project" value="TreeGrafter"/>
</dbReference>
<dbReference type="PANTHER" id="PTHR12307">
    <property type="entry name" value="PROTEIN PHOSPHATASE 1 REGULATORY SUBUNIT"/>
    <property type="match status" value="1"/>
</dbReference>
<dbReference type="InterPro" id="IPR050782">
    <property type="entry name" value="PP1_regulatory_subunit_3"/>
</dbReference>
<keyword evidence="2" id="KW-0812">Transmembrane</keyword>
<dbReference type="Gene3D" id="2.60.40.2440">
    <property type="entry name" value="Carbohydrate binding type-21 domain"/>
    <property type="match status" value="1"/>
</dbReference>
<feature type="compositionally biased region" description="Polar residues" evidence="1">
    <location>
        <begin position="381"/>
        <end position="397"/>
    </location>
</feature>
<feature type="compositionally biased region" description="Acidic residues" evidence="1">
    <location>
        <begin position="1022"/>
        <end position="1037"/>
    </location>
</feature>
<keyword evidence="2" id="KW-0472">Membrane</keyword>
<feature type="compositionally biased region" description="Acidic residues" evidence="1">
    <location>
        <begin position="310"/>
        <end position="319"/>
    </location>
</feature>
<feature type="region of interest" description="Disordered" evidence="1">
    <location>
        <begin position="34"/>
        <end position="74"/>
    </location>
</feature>
<dbReference type="PROSITE" id="PS51159">
    <property type="entry name" value="CBM21"/>
    <property type="match status" value="1"/>
</dbReference>
<feature type="domain" description="CBM21" evidence="3">
    <location>
        <begin position="135"/>
        <end position="245"/>
    </location>
</feature>
<dbReference type="AlphaFoldDB" id="A0AAD1RXK2"/>
<protein>
    <submittedName>
        <fullName evidence="4">Phosphatase 1 regulatory subunit 3A</fullName>
    </submittedName>
</protein>
<evidence type="ECO:0000313" key="5">
    <source>
        <dbReference type="Proteomes" id="UP001295444"/>
    </source>
</evidence>
<proteinExistence type="predicted"/>
<sequence length="1121" mass="126910">MSAASSCPAPLLSTSESPMENLEENLNKLKLLEAPTGGDSCVDDEDEKATLKPRFSPLPRRRSSVSSDDGDIEPPTSIARKVSFADAFGFDLVSVKEFDTWEVPIVSQIFEAETVQVEEFMFIPSFVLPSADGMMEKLQAKKVLLESVDFIPGTTCMKGIIRVLNVSYEKQIYVRMSLDGWQSYYDLLAEYIPDSCTGDTDQFFFNISVVAPYQKDGAKVEFCICYDTAIGTFWDNNDGQNYILTCQKKEQIMSQSDSLSEDLADRLKKSCLKPVASKEDEADDLDEFETKNFRATEKFIPRIICSQDDVTDDDNVEETDNIREQNNGSENELELFLSQHYTETRITSSEDENDSEVPEQASFSNGGEITEPVEFFEDNSSRTLAQSEQTASDQLTQESEHLDKTEIRPTVKDAFHLKEIKEFGGTLTADDHNLGDSKDLPQDYMHKTEDNEEIQSHDLHEQSFELIKPYLEDTGPPPENEETETLSISKIGVCDKKTETSTVAQMDCLQSQGLLDDNANPSYSHKAVHVSYFSENGTDKTVLGQTEISDKMSKEYKDSTSNILQEATGFQLLIKDNEHSHKDEEHRILSQDLECEQEFDNNDGGVKSTTGWPGNMSLLGENTNIWDEKPDEYIKMTSATNICMEELEIMHEIKPFESVLDKNHKKDNREEEDFSNFQTEKVPISKLCYGSLSDSTSESTHYNSQNVKAYSSYSDENYRRAEHNFKNPLLEEHVKGLTSHEEDETCMYSKEEFTEQEGIQGTHHELSQTNVPPVELHPAINTDEYMSCASNITSESPVSQKNPREKVIIAVLTEEQSLCKVQTLREDFSKECDTNVYQQQDVWATKQLDGSTGTALHRKDKDLEVNICFNSGLTKEPKKEGTEDIELRIDENPKGVIEEMYKGTSLCKENVIHEGANVDQCIFYADNVPDRLKKHGELDVRYTGLDNPSDQSRSSFSDTSVVTEQLSKNLNEDPVHEKEVEYMFTEMISVDNPSFTEDGTVSLDSKREDVFIGPSIFISEPDDELESQGLESEEQNDLGETTKCESDDKPLPVQANASDNVSTDLLSISHVSSKVLCFLMFVVFSGLMYHYDFLVCFALYLFSLYWLYWEGDRSPKPVRKE</sequence>
<feature type="region of interest" description="Disordered" evidence="1">
    <location>
        <begin position="1022"/>
        <end position="1052"/>
    </location>
</feature>
<evidence type="ECO:0000313" key="4">
    <source>
        <dbReference type="EMBL" id="CAH2278066.1"/>
    </source>
</evidence>
<evidence type="ECO:0000259" key="3">
    <source>
        <dbReference type="PROSITE" id="PS51159"/>
    </source>
</evidence>
<dbReference type="CDD" id="cd22255">
    <property type="entry name" value="PBD_PPP1R3A"/>
    <property type="match status" value="1"/>
</dbReference>
<dbReference type="PANTHER" id="PTHR12307:SF2">
    <property type="entry name" value="PROTEIN PHOSPHATASE 1 REGULATORY SUBUNIT 3A"/>
    <property type="match status" value="1"/>
</dbReference>
<dbReference type="EMBL" id="OW240914">
    <property type="protein sequence ID" value="CAH2278066.1"/>
    <property type="molecule type" value="Genomic_DNA"/>
</dbReference>